<gene>
    <name evidence="1" type="ORF">PHO31112_00749</name>
</gene>
<dbReference type="RefSeq" id="WP_150619297.1">
    <property type="nucleotide sequence ID" value="NZ_CABPSM010000002.1"/>
</dbReference>
<keyword evidence="2" id="KW-1185">Reference proteome</keyword>
<evidence type="ECO:0000313" key="1">
    <source>
        <dbReference type="EMBL" id="VVD74275.1"/>
    </source>
</evidence>
<reference evidence="1 2" key="1">
    <citation type="submission" date="2019-08" db="EMBL/GenBank/DDBJ databases">
        <authorList>
            <person name="Peeters C."/>
        </authorList>
    </citation>
    <scope>NUCLEOTIDE SEQUENCE [LARGE SCALE GENOMIC DNA]</scope>
    <source>
        <strain evidence="1 2">LMG 31112</strain>
    </source>
</reference>
<evidence type="ECO:0000313" key="2">
    <source>
        <dbReference type="Proteomes" id="UP000343317"/>
    </source>
</evidence>
<dbReference type="EMBL" id="CABPSM010000002">
    <property type="protein sequence ID" value="VVD74275.1"/>
    <property type="molecule type" value="Genomic_DNA"/>
</dbReference>
<sequence>MIALTPIQLAIAAGQVEAHSPSEFSGWWQDGYWIHVAQDEDYTNDWYITVKHPDGGFLYDGWWTDSGHRTVDEAVAGAFRGAELLDDDAKQESQNV</sequence>
<accession>A0A5E4SG44</accession>
<dbReference type="Proteomes" id="UP000343317">
    <property type="component" value="Unassembled WGS sequence"/>
</dbReference>
<name>A0A5E4SG44_9BURK</name>
<organism evidence="1 2">
    <name type="scientific">Pandoraea horticolens</name>
    <dbReference type="NCBI Taxonomy" id="2508298"/>
    <lineage>
        <taxon>Bacteria</taxon>
        <taxon>Pseudomonadati</taxon>
        <taxon>Pseudomonadota</taxon>
        <taxon>Betaproteobacteria</taxon>
        <taxon>Burkholderiales</taxon>
        <taxon>Burkholderiaceae</taxon>
        <taxon>Pandoraea</taxon>
    </lineage>
</organism>
<proteinExistence type="predicted"/>
<protein>
    <submittedName>
        <fullName evidence="1">Uncharacterized protein</fullName>
    </submittedName>
</protein>
<dbReference type="AlphaFoldDB" id="A0A5E4SG44"/>